<dbReference type="GO" id="GO:0051537">
    <property type="term" value="F:2 iron, 2 sulfur cluster binding"/>
    <property type="evidence" value="ECO:0007669"/>
    <property type="project" value="UniProtKB-KW"/>
</dbReference>
<dbReference type="GO" id="GO:0046872">
    <property type="term" value="F:metal ion binding"/>
    <property type="evidence" value="ECO:0007669"/>
    <property type="project" value="UniProtKB-KW"/>
</dbReference>
<dbReference type="AlphaFoldDB" id="A0A8R1HWX2"/>
<dbReference type="EnsemblMetazoa" id="CJA14245.1">
    <property type="protein sequence ID" value="CJA14245.1"/>
    <property type="gene ID" value="WBGene00133449"/>
</dbReference>
<evidence type="ECO:0000256" key="6">
    <source>
        <dbReference type="ARBA" id="ARBA00022982"/>
    </source>
</evidence>
<evidence type="ECO:0000256" key="5">
    <source>
        <dbReference type="ARBA" id="ARBA00022723"/>
    </source>
</evidence>
<keyword evidence="10" id="KW-0443">Lipid metabolism</keyword>
<dbReference type="GO" id="GO:0005739">
    <property type="term" value="C:mitochondrion"/>
    <property type="evidence" value="ECO:0007669"/>
    <property type="project" value="UniProtKB-SubCell"/>
</dbReference>
<feature type="domain" description="2Fe-2S ferredoxin-type" evidence="14">
    <location>
        <begin position="59"/>
        <end position="161"/>
    </location>
</feature>
<reference evidence="15" key="2">
    <citation type="submission" date="2022-06" db="UniProtKB">
        <authorList>
            <consortium name="EnsemblMetazoa"/>
        </authorList>
    </citation>
    <scope>IDENTIFICATION</scope>
    <source>
        <strain evidence="15">DF5081</strain>
    </source>
</reference>
<comment type="subcellular location">
    <subcellularLocation>
        <location evidence="1">Mitochondrion</location>
    </subcellularLocation>
</comment>
<keyword evidence="6" id="KW-0249">Electron transport</keyword>
<dbReference type="PROSITE" id="PS00814">
    <property type="entry name" value="ADX"/>
    <property type="match status" value="1"/>
</dbReference>
<name>A0A8R1HWX2_CAEJA</name>
<keyword evidence="3" id="KW-0813">Transport</keyword>
<keyword evidence="16" id="KW-1185">Reference proteome</keyword>
<comment type="cofactor">
    <cofactor evidence="12">
        <name>[2Fe-2S] cluster</name>
        <dbReference type="ChEBI" id="CHEBI:190135"/>
    </cofactor>
</comment>
<dbReference type="InterPro" id="IPR001041">
    <property type="entry name" value="2Fe-2S_ferredoxin-type"/>
</dbReference>
<accession>A0A8R1HWX2</accession>
<keyword evidence="9" id="KW-0496">Mitochondrion</keyword>
<evidence type="ECO:0000256" key="12">
    <source>
        <dbReference type="ARBA" id="ARBA00034078"/>
    </source>
</evidence>
<dbReference type="CDD" id="cd00207">
    <property type="entry name" value="fer2"/>
    <property type="match status" value="1"/>
</dbReference>
<evidence type="ECO:0000256" key="7">
    <source>
        <dbReference type="ARBA" id="ARBA00023004"/>
    </source>
</evidence>
<dbReference type="SUPFAM" id="SSF54292">
    <property type="entry name" value="2Fe-2S ferredoxin-like"/>
    <property type="match status" value="1"/>
</dbReference>
<evidence type="ECO:0000259" key="14">
    <source>
        <dbReference type="PROSITE" id="PS51085"/>
    </source>
</evidence>
<evidence type="ECO:0000313" key="15">
    <source>
        <dbReference type="EnsemblMetazoa" id="CJA14245.1"/>
    </source>
</evidence>
<sequence length="174" mass="19733">MSSLLRLALNASKFAKFNRFVAETAQKPIISQFRPISMTNVRKTGDFEYEDPKSEEQVVNITYVLRDGTERKIRGKVGDNVMFLAHRYDIEMEGACEGSLACSTCHVYVEPEFMDKLPEPLEDEDDMLDMAPALRDNSRLGCQIILAKELDGITVTLPTMTRNFYVDGHVPKPH</sequence>
<keyword evidence="8" id="KW-0411">Iron-sulfur</keyword>
<keyword evidence="5" id="KW-0479">Metal-binding</keyword>
<dbReference type="PRINTS" id="PR00355">
    <property type="entry name" value="ADRENODOXIN"/>
</dbReference>
<dbReference type="FunFam" id="3.10.20.30:FF:000013">
    <property type="entry name" value="Adrenodoxin, mitochondrial"/>
    <property type="match status" value="1"/>
</dbReference>
<keyword evidence="4" id="KW-0001">2Fe-2S</keyword>
<dbReference type="GO" id="GO:0006694">
    <property type="term" value="P:steroid biosynthetic process"/>
    <property type="evidence" value="ECO:0007669"/>
    <property type="project" value="UniProtKB-KW"/>
</dbReference>
<dbReference type="Pfam" id="PF00111">
    <property type="entry name" value="Fer2"/>
    <property type="match status" value="1"/>
</dbReference>
<dbReference type="InterPro" id="IPR036010">
    <property type="entry name" value="2Fe-2S_ferredoxin-like_sf"/>
</dbReference>
<dbReference type="Proteomes" id="UP000005237">
    <property type="component" value="Unassembled WGS sequence"/>
</dbReference>
<protein>
    <submittedName>
        <fullName evidence="15">2Fe-2S ferredoxin-type domain-containing protein</fullName>
    </submittedName>
</protein>
<evidence type="ECO:0000256" key="11">
    <source>
        <dbReference type="ARBA" id="ARBA00023250"/>
    </source>
</evidence>
<evidence type="ECO:0000256" key="9">
    <source>
        <dbReference type="ARBA" id="ARBA00023128"/>
    </source>
</evidence>
<keyword evidence="11" id="KW-0755">Steroidogenesis</keyword>
<comment type="similarity">
    <text evidence="2">Belongs to the adrenodoxin/putidaredoxin family.</text>
</comment>
<dbReference type="PANTHER" id="PTHR23426:SF65">
    <property type="entry name" value="FERREDOXIN-2, MITOCHONDRIAL"/>
    <property type="match status" value="1"/>
</dbReference>
<dbReference type="GO" id="GO:0140647">
    <property type="term" value="P:P450-containing electron transport chain"/>
    <property type="evidence" value="ECO:0007669"/>
    <property type="project" value="InterPro"/>
</dbReference>
<evidence type="ECO:0000256" key="8">
    <source>
        <dbReference type="ARBA" id="ARBA00023014"/>
    </source>
</evidence>
<comment type="function">
    <text evidence="13">Required for ecdysteroidogenesis in the prothoracic gland which is necessary for larval to pupal transition.</text>
</comment>
<evidence type="ECO:0000256" key="4">
    <source>
        <dbReference type="ARBA" id="ARBA00022714"/>
    </source>
</evidence>
<organism evidence="15 16">
    <name type="scientific">Caenorhabditis japonica</name>
    <dbReference type="NCBI Taxonomy" id="281687"/>
    <lineage>
        <taxon>Eukaryota</taxon>
        <taxon>Metazoa</taxon>
        <taxon>Ecdysozoa</taxon>
        <taxon>Nematoda</taxon>
        <taxon>Chromadorea</taxon>
        <taxon>Rhabditida</taxon>
        <taxon>Rhabditina</taxon>
        <taxon>Rhabditomorpha</taxon>
        <taxon>Rhabditoidea</taxon>
        <taxon>Rhabditidae</taxon>
        <taxon>Peloderinae</taxon>
        <taxon>Caenorhabditis</taxon>
    </lineage>
</organism>
<keyword evidence="10" id="KW-0753">Steroid metabolism</keyword>
<evidence type="ECO:0000256" key="3">
    <source>
        <dbReference type="ARBA" id="ARBA00022448"/>
    </source>
</evidence>
<dbReference type="Gene3D" id="3.10.20.30">
    <property type="match status" value="1"/>
</dbReference>
<evidence type="ECO:0000256" key="13">
    <source>
        <dbReference type="ARBA" id="ARBA00054507"/>
    </source>
</evidence>
<keyword evidence="7" id="KW-0408">Iron</keyword>
<evidence type="ECO:0000256" key="2">
    <source>
        <dbReference type="ARBA" id="ARBA00010914"/>
    </source>
</evidence>
<dbReference type="PROSITE" id="PS51085">
    <property type="entry name" value="2FE2S_FER_2"/>
    <property type="match status" value="1"/>
</dbReference>
<dbReference type="InterPro" id="IPR001055">
    <property type="entry name" value="Adrenodoxin-like"/>
</dbReference>
<evidence type="ECO:0000256" key="1">
    <source>
        <dbReference type="ARBA" id="ARBA00004173"/>
    </source>
</evidence>
<evidence type="ECO:0000256" key="10">
    <source>
        <dbReference type="ARBA" id="ARBA00023221"/>
    </source>
</evidence>
<dbReference type="InterPro" id="IPR018298">
    <property type="entry name" value="Adrenodoxin_Fe-S_BS"/>
</dbReference>
<dbReference type="InterPro" id="IPR012675">
    <property type="entry name" value="Beta-grasp_dom_sf"/>
</dbReference>
<dbReference type="GO" id="GO:0009055">
    <property type="term" value="F:electron transfer activity"/>
    <property type="evidence" value="ECO:0007669"/>
    <property type="project" value="TreeGrafter"/>
</dbReference>
<evidence type="ECO:0000313" key="16">
    <source>
        <dbReference type="Proteomes" id="UP000005237"/>
    </source>
</evidence>
<reference evidence="16" key="1">
    <citation type="submission" date="2010-08" db="EMBL/GenBank/DDBJ databases">
        <authorList>
            <consortium name="Caenorhabditis japonica Sequencing Consortium"/>
            <person name="Wilson R.K."/>
        </authorList>
    </citation>
    <scope>NUCLEOTIDE SEQUENCE [LARGE SCALE GENOMIC DNA]</scope>
    <source>
        <strain evidence="16">DF5081</strain>
    </source>
</reference>
<proteinExistence type="inferred from homology"/>
<dbReference type="PANTHER" id="PTHR23426">
    <property type="entry name" value="FERREDOXIN/ADRENODOXIN"/>
    <property type="match status" value="1"/>
</dbReference>